<comment type="caution">
    <text evidence="2">The sequence shown here is derived from an EMBL/GenBank/DDBJ whole genome shotgun (WGS) entry which is preliminary data.</text>
</comment>
<keyword evidence="1" id="KW-1133">Transmembrane helix</keyword>
<feature type="transmembrane region" description="Helical" evidence="1">
    <location>
        <begin position="79"/>
        <end position="98"/>
    </location>
</feature>
<accession>A0ABU7HIU8</accession>
<dbReference type="RefSeq" id="WP_330105729.1">
    <property type="nucleotide sequence ID" value="NZ_JAZDCT010000060.1"/>
</dbReference>
<evidence type="ECO:0008006" key="4">
    <source>
        <dbReference type="Google" id="ProtNLM"/>
    </source>
</evidence>
<reference evidence="2" key="1">
    <citation type="submission" date="2024-01" db="EMBL/GenBank/DDBJ databases">
        <title>Unpublished Manusciprt.</title>
        <authorList>
            <person name="Duman M."/>
            <person name="Valdes E.G."/>
            <person name="Ajmi N."/>
            <person name="Altun S."/>
            <person name="Saticioglu I.B."/>
        </authorList>
    </citation>
    <scope>NUCLEOTIDE SEQUENCE</scope>
    <source>
        <strain evidence="2">137P</strain>
    </source>
</reference>
<evidence type="ECO:0000313" key="2">
    <source>
        <dbReference type="EMBL" id="MEE1891123.1"/>
    </source>
</evidence>
<proteinExistence type="predicted"/>
<organism evidence="2 3">
    <name type="scientific">Pseudomonas carassii</name>
    <dbReference type="NCBI Taxonomy" id="3115855"/>
    <lineage>
        <taxon>Bacteria</taxon>
        <taxon>Pseudomonadati</taxon>
        <taxon>Pseudomonadota</taxon>
        <taxon>Gammaproteobacteria</taxon>
        <taxon>Pseudomonadales</taxon>
        <taxon>Pseudomonadaceae</taxon>
        <taxon>Pseudomonas</taxon>
    </lineage>
</organism>
<sequence>MEALAALLSIVLALSVATERLVEIIKGFIPGLDQPKADPRQESRRRSYLQILAVIGGVITAYLSRDALPTELPFFKHDFGLICLGLLASGGSGFWNAILTYTAQAKELKKTAVNIAQGTSQNMR</sequence>
<keyword evidence="3" id="KW-1185">Reference proteome</keyword>
<protein>
    <recommendedName>
        <fullName evidence="4">Holin</fullName>
    </recommendedName>
</protein>
<dbReference type="Proteomes" id="UP001354227">
    <property type="component" value="Unassembled WGS sequence"/>
</dbReference>
<name>A0ABU7HIU8_9PSED</name>
<keyword evidence="1" id="KW-0812">Transmembrane</keyword>
<evidence type="ECO:0000256" key="1">
    <source>
        <dbReference type="SAM" id="Phobius"/>
    </source>
</evidence>
<gene>
    <name evidence="2" type="ORF">V0R62_25975</name>
</gene>
<evidence type="ECO:0000313" key="3">
    <source>
        <dbReference type="Proteomes" id="UP001354227"/>
    </source>
</evidence>
<dbReference type="EMBL" id="JAZDCT010000060">
    <property type="protein sequence ID" value="MEE1891123.1"/>
    <property type="molecule type" value="Genomic_DNA"/>
</dbReference>
<feature type="transmembrane region" description="Helical" evidence="1">
    <location>
        <begin position="48"/>
        <end position="67"/>
    </location>
</feature>
<keyword evidence="1" id="KW-0472">Membrane</keyword>